<dbReference type="RefSeq" id="WP_062527687.1">
    <property type="nucleotide sequence ID" value="NZ_LIPY01000123.1"/>
</dbReference>
<dbReference type="EMBL" id="LIPY01000123">
    <property type="protein sequence ID" value="KWX70784.1"/>
    <property type="molecule type" value="Genomic_DNA"/>
</dbReference>
<reference evidence="1 2" key="1">
    <citation type="submission" date="2015-08" db="EMBL/GenBank/DDBJ databases">
        <title>Genome of Paenibacillus jilunlii.</title>
        <authorList>
            <person name="Sant'Anna F.H."/>
            <person name="Ambrosini A."/>
            <person name="Souza R."/>
            <person name="Bach E."/>
            <person name="Fernandes G."/>
            <person name="Balsanelli E."/>
            <person name="Baura V.A."/>
            <person name="Pedrosa F.O."/>
            <person name="Souza E.M."/>
            <person name="Passaglia L."/>
        </authorList>
    </citation>
    <scope>NUCLEOTIDE SEQUENCE [LARGE SCALE GENOMIC DNA]</scope>
    <source>
        <strain evidence="1 2">DSM 23019</strain>
    </source>
</reference>
<evidence type="ECO:0000313" key="1">
    <source>
        <dbReference type="EMBL" id="KWX70784.1"/>
    </source>
</evidence>
<proteinExistence type="predicted"/>
<dbReference type="Proteomes" id="UP000070252">
    <property type="component" value="Unassembled WGS sequence"/>
</dbReference>
<comment type="caution">
    <text evidence="1">The sequence shown here is derived from an EMBL/GenBank/DDBJ whole genome shotgun (WGS) entry which is preliminary data.</text>
</comment>
<accession>A0ABR5SNQ9</accession>
<gene>
    <name evidence="1" type="ORF">AML91_27465</name>
</gene>
<protein>
    <submittedName>
        <fullName evidence="1">Uncharacterized protein</fullName>
    </submittedName>
</protein>
<name>A0ABR5SNQ9_9BACL</name>
<organism evidence="1 2">
    <name type="scientific">Paenibacillus jilunlii</name>
    <dbReference type="NCBI Taxonomy" id="682956"/>
    <lineage>
        <taxon>Bacteria</taxon>
        <taxon>Bacillati</taxon>
        <taxon>Bacillota</taxon>
        <taxon>Bacilli</taxon>
        <taxon>Bacillales</taxon>
        <taxon>Paenibacillaceae</taxon>
        <taxon>Paenibacillus</taxon>
    </lineage>
</organism>
<keyword evidence="2" id="KW-1185">Reference proteome</keyword>
<sequence>MRVAVPGGSAVAVPGGSVVAAPRLSTHGCSTRLSGLPAAPTRCQQKLREFASPGLTGTQLGSSTAYTAPIGIFRASKFTWSAPLRSSRIVEEPTMNLGPFQVEKGHLIQLVSPLIE</sequence>
<evidence type="ECO:0000313" key="2">
    <source>
        <dbReference type="Proteomes" id="UP000070252"/>
    </source>
</evidence>